<keyword evidence="4" id="KW-1185">Reference proteome</keyword>
<proteinExistence type="predicted"/>
<keyword evidence="2" id="KW-0472">Membrane</keyword>
<feature type="transmembrane region" description="Helical" evidence="2">
    <location>
        <begin position="19"/>
        <end position="38"/>
    </location>
</feature>
<evidence type="ECO:0008006" key="5">
    <source>
        <dbReference type="Google" id="ProtNLM"/>
    </source>
</evidence>
<evidence type="ECO:0000313" key="4">
    <source>
        <dbReference type="Proteomes" id="UP000266615"/>
    </source>
</evidence>
<dbReference type="AlphaFoldDB" id="A0A3A4F144"/>
<accession>A0A3A4F144</accession>
<feature type="coiled-coil region" evidence="1">
    <location>
        <begin position="66"/>
        <end position="93"/>
    </location>
</feature>
<gene>
    <name evidence="3" type="ORF">D3250_05055</name>
</gene>
<comment type="caution">
    <text evidence="3">The sequence shown here is derived from an EMBL/GenBank/DDBJ whole genome shotgun (WGS) entry which is preliminary data.</text>
</comment>
<keyword evidence="2" id="KW-1133">Transmembrane helix</keyword>
<evidence type="ECO:0000256" key="1">
    <source>
        <dbReference type="SAM" id="Coils"/>
    </source>
</evidence>
<evidence type="ECO:0000313" key="3">
    <source>
        <dbReference type="EMBL" id="RJN31528.1"/>
    </source>
</evidence>
<dbReference type="EMBL" id="QYZP01000002">
    <property type="protein sequence ID" value="RJN31528.1"/>
    <property type="molecule type" value="Genomic_DNA"/>
</dbReference>
<keyword evidence="1" id="KW-0175">Coiled coil</keyword>
<protein>
    <recommendedName>
        <fullName evidence="5">5-bromo-4-chloroindolyl phosphate hydrolase</fullName>
    </recommendedName>
</protein>
<reference evidence="3 4" key="1">
    <citation type="submission" date="2018-09" db="EMBL/GenBank/DDBJ databases">
        <title>Nesterenkonia natronophila sp. nov., an alkaliphilic actinobacteriume isolated from a soda lake, and emended description of the genus Nesterenkonia.</title>
        <authorList>
            <person name="Menes R.J."/>
            <person name="Iriarte A."/>
        </authorList>
    </citation>
    <scope>NUCLEOTIDE SEQUENCE [LARGE SCALE GENOMIC DNA]</scope>
    <source>
        <strain evidence="3 4">M8</strain>
    </source>
</reference>
<name>A0A3A4F144_9MICC</name>
<sequence>MTIQGPTPERRQQQNKLKYTASAVAFLIGFAVLLILMLPSPWAFAAGIVVGGAAGGGTYGMLYGRELSLQRKTEELTNQKESLRSRLSDIKSTVHDKAHQFPPSSHGQLRMTVVGLEEIVERWDTLDRVPEQQDAVFHTISRHLPRTLHLFLGLPDSAKPKHAEEFKAQINLVAQAVAKTRDQVVKNDLQALKTNRALLEEALTDPDERLFTDEDL</sequence>
<keyword evidence="2" id="KW-0812">Transmembrane</keyword>
<dbReference type="RefSeq" id="WP_119902316.1">
    <property type="nucleotide sequence ID" value="NZ_QYZP01000002.1"/>
</dbReference>
<evidence type="ECO:0000256" key="2">
    <source>
        <dbReference type="SAM" id="Phobius"/>
    </source>
</evidence>
<organism evidence="3 4">
    <name type="scientific">Nesterenkonia natronophila</name>
    <dbReference type="NCBI Taxonomy" id="2174932"/>
    <lineage>
        <taxon>Bacteria</taxon>
        <taxon>Bacillati</taxon>
        <taxon>Actinomycetota</taxon>
        <taxon>Actinomycetes</taxon>
        <taxon>Micrococcales</taxon>
        <taxon>Micrococcaceae</taxon>
        <taxon>Nesterenkonia</taxon>
    </lineage>
</organism>
<dbReference type="OrthoDB" id="4963321at2"/>
<feature type="transmembrane region" description="Helical" evidence="2">
    <location>
        <begin position="44"/>
        <end position="62"/>
    </location>
</feature>
<dbReference type="Proteomes" id="UP000266615">
    <property type="component" value="Unassembled WGS sequence"/>
</dbReference>